<feature type="domain" description="Terminase ATPase subunit N-terminal" evidence="1">
    <location>
        <begin position="6"/>
        <end position="62"/>
    </location>
</feature>
<organism evidence="2 3">
    <name type="scientific">Clostridium tetani (strain Massachusetts / E88)</name>
    <dbReference type="NCBI Taxonomy" id="212717"/>
    <lineage>
        <taxon>Bacteria</taxon>
        <taxon>Bacillati</taxon>
        <taxon>Bacillota</taxon>
        <taxon>Clostridia</taxon>
        <taxon>Eubacteriales</taxon>
        <taxon>Clostridiaceae</taxon>
        <taxon>Clostridium</taxon>
    </lineage>
</organism>
<name>Q894I5_CLOTE</name>
<dbReference type="Proteomes" id="UP000001412">
    <property type="component" value="Chromosome"/>
</dbReference>
<dbReference type="HOGENOM" id="CLU_145282_0_0_9"/>
<dbReference type="InterPro" id="IPR009057">
    <property type="entry name" value="Homeodomain-like_sf"/>
</dbReference>
<evidence type="ECO:0000313" key="3">
    <source>
        <dbReference type="Proteomes" id="UP000001412"/>
    </source>
</evidence>
<keyword evidence="3" id="KW-1185">Reference proteome</keyword>
<dbReference type="OrthoDB" id="1919894at2"/>
<dbReference type="EMBL" id="AE015927">
    <property type="protein sequence ID" value="AAO36107.1"/>
    <property type="molecule type" value="Genomic_DNA"/>
</dbReference>
<protein>
    <submittedName>
        <fullName evidence="2">Phage-related protein</fullName>
    </submittedName>
</protein>
<sequence>MLNREKIKAMELLLNGETITDTAKIVGVERKTIYRWMEKKEWKDNWNKCIQGIKTEGNNRIIKNLDKYVTELEKIALTSDSDKIRADALTYLVNRILGTPTAKVQDITDKEDKKEDFVNLDNIVEDIKKDDNVVELPKKKAK</sequence>
<evidence type="ECO:0000259" key="1">
    <source>
        <dbReference type="Pfam" id="PF06056"/>
    </source>
</evidence>
<proteinExistence type="predicted"/>
<gene>
    <name evidence="2" type="ordered locus">CTC_01558</name>
</gene>
<dbReference type="AlphaFoldDB" id="Q894I5"/>
<dbReference type="InterPro" id="IPR010332">
    <property type="entry name" value="ATPase_terminase-su_N"/>
</dbReference>
<accession>Q894I5</accession>
<evidence type="ECO:0000313" key="2">
    <source>
        <dbReference type="EMBL" id="AAO36107.1"/>
    </source>
</evidence>
<dbReference type="KEGG" id="ctc:CTC_01558"/>
<dbReference type="Pfam" id="PF06056">
    <property type="entry name" value="Terminase_5"/>
    <property type="match status" value="1"/>
</dbReference>
<reference evidence="2 3" key="1">
    <citation type="journal article" date="2003" name="Proc. Natl. Acad. Sci. U.S.A.">
        <title>The genome sequence of Clostridium tetani, the causative agent of tetanus disease.</title>
        <authorList>
            <person name="Brueggemann H."/>
            <person name="Baumer S."/>
            <person name="Fricke W.F."/>
            <person name="Wiezer A."/>
            <person name="Liesegang H."/>
            <person name="Decker I."/>
            <person name="Herzberg C."/>
            <person name="Martinez-Arias R."/>
            <person name="Merkl R."/>
            <person name="Henne A."/>
            <person name="Gottschalk G."/>
        </authorList>
    </citation>
    <scope>NUCLEOTIDE SEQUENCE [LARGE SCALE GENOMIC DNA]</scope>
    <source>
        <strain evidence="3">Massachusetts / E88</strain>
    </source>
</reference>
<dbReference type="SUPFAM" id="SSF46689">
    <property type="entry name" value="Homeodomain-like"/>
    <property type="match status" value="1"/>
</dbReference>
<dbReference type="Gene3D" id="1.10.10.60">
    <property type="entry name" value="Homeodomain-like"/>
    <property type="match status" value="1"/>
</dbReference>